<dbReference type="EMBL" id="BAABRP010000024">
    <property type="protein sequence ID" value="GAA5514761.1"/>
    <property type="molecule type" value="Genomic_DNA"/>
</dbReference>
<gene>
    <name evidence="2" type="ORF">Dcar01_03522</name>
</gene>
<name>A0ABP9WCM2_9DEIO</name>
<organism evidence="2 3">
    <name type="scientific">Deinococcus carri</name>
    <dbReference type="NCBI Taxonomy" id="1211323"/>
    <lineage>
        <taxon>Bacteria</taxon>
        <taxon>Thermotogati</taxon>
        <taxon>Deinococcota</taxon>
        <taxon>Deinococci</taxon>
        <taxon>Deinococcales</taxon>
        <taxon>Deinococcaceae</taxon>
        <taxon>Deinococcus</taxon>
    </lineage>
</organism>
<protein>
    <submittedName>
        <fullName evidence="2">Uncharacterized protein</fullName>
    </submittedName>
</protein>
<accession>A0ABP9WCM2</accession>
<evidence type="ECO:0000313" key="2">
    <source>
        <dbReference type="EMBL" id="GAA5514761.1"/>
    </source>
</evidence>
<feature type="chain" id="PRO_5045277305" evidence="1">
    <location>
        <begin position="25"/>
        <end position="115"/>
    </location>
</feature>
<dbReference type="RefSeq" id="WP_345467859.1">
    <property type="nucleotide sequence ID" value="NZ_BAABRP010000024.1"/>
</dbReference>
<keyword evidence="3" id="KW-1185">Reference proteome</keyword>
<dbReference type="Proteomes" id="UP001401887">
    <property type="component" value="Unassembled WGS sequence"/>
</dbReference>
<reference evidence="2 3" key="1">
    <citation type="submission" date="2024-02" db="EMBL/GenBank/DDBJ databases">
        <title>Deinococcus carri NBRC 110142.</title>
        <authorList>
            <person name="Ichikawa N."/>
            <person name="Katano-Makiyama Y."/>
            <person name="Hidaka K."/>
        </authorList>
    </citation>
    <scope>NUCLEOTIDE SEQUENCE [LARGE SCALE GENOMIC DNA]</scope>
    <source>
        <strain evidence="2 3">NBRC 110142</strain>
    </source>
</reference>
<evidence type="ECO:0000256" key="1">
    <source>
        <dbReference type="SAM" id="SignalP"/>
    </source>
</evidence>
<comment type="caution">
    <text evidence="2">The sequence shown here is derived from an EMBL/GenBank/DDBJ whole genome shotgun (WGS) entry which is preliminary data.</text>
</comment>
<sequence length="115" mass="12516">MAHNRRAALLIGAALLLPAAALTAAMPLTLSPPTGKYCTPIAFRDRIVGVGYQAVVRAAPGCTRPVKVRKENALSGSVIGQPNVIPVGQVMRVWLFTHRLTYTLDDRTWRRLGVR</sequence>
<evidence type="ECO:0000313" key="3">
    <source>
        <dbReference type="Proteomes" id="UP001401887"/>
    </source>
</evidence>
<keyword evidence="1" id="KW-0732">Signal</keyword>
<feature type="signal peptide" evidence="1">
    <location>
        <begin position="1"/>
        <end position="24"/>
    </location>
</feature>
<proteinExistence type="predicted"/>